<evidence type="ECO:0000256" key="8">
    <source>
        <dbReference type="ARBA" id="ARBA00022777"/>
    </source>
</evidence>
<evidence type="ECO:0000256" key="4">
    <source>
        <dbReference type="ARBA" id="ARBA00022553"/>
    </source>
</evidence>
<feature type="transmembrane region" description="Helical" evidence="13">
    <location>
        <begin position="6"/>
        <end position="27"/>
    </location>
</feature>
<dbReference type="CDD" id="cd00130">
    <property type="entry name" value="PAS"/>
    <property type="match status" value="1"/>
</dbReference>
<dbReference type="PROSITE" id="PS50109">
    <property type="entry name" value="HIS_KIN"/>
    <property type="match status" value="1"/>
</dbReference>
<dbReference type="Pfam" id="PF02518">
    <property type="entry name" value="HATPase_c"/>
    <property type="match status" value="1"/>
</dbReference>
<feature type="domain" description="Histidine kinase" evidence="14">
    <location>
        <begin position="364"/>
        <end position="588"/>
    </location>
</feature>
<dbReference type="Gene3D" id="3.30.450.20">
    <property type="entry name" value="PAS domain"/>
    <property type="match status" value="1"/>
</dbReference>
<dbReference type="Gene3D" id="1.10.287.130">
    <property type="match status" value="1"/>
</dbReference>
<dbReference type="GO" id="GO:0005524">
    <property type="term" value="F:ATP binding"/>
    <property type="evidence" value="ECO:0007669"/>
    <property type="project" value="UniProtKB-KW"/>
</dbReference>
<dbReference type="InterPro" id="IPR003661">
    <property type="entry name" value="HisK_dim/P_dom"/>
</dbReference>
<dbReference type="InterPro" id="IPR036890">
    <property type="entry name" value="HATPase_C_sf"/>
</dbReference>
<dbReference type="Pfam" id="PF00672">
    <property type="entry name" value="HAMP"/>
    <property type="match status" value="1"/>
</dbReference>
<dbReference type="EC" id="2.7.13.3" evidence="3"/>
<dbReference type="PROSITE" id="PS50112">
    <property type="entry name" value="PAS"/>
    <property type="match status" value="1"/>
</dbReference>
<evidence type="ECO:0000259" key="14">
    <source>
        <dbReference type="PROSITE" id="PS50109"/>
    </source>
</evidence>
<keyword evidence="8" id="KW-0418">Kinase</keyword>
<keyword evidence="11" id="KW-0902">Two-component regulatory system</keyword>
<dbReference type="PRINTS" id="PR00344">
    <property type="entry name" value="BCTRLSENSOR"/>
</dbReference>
<dbReference type="EMBL" id="BAABGQ010000005">
    <property type="protein sequence ID" value="GAA4499280.1"/>
    <property type="molecule type" value="Genomic_DNA"/>
</dbReference>
<dbReference type="InterPro" id="IPR050351">
    <property type="entry name" value="BphY/WalK/GraS-like"/>
</dbReference>
<dbReference type="InterPro" id="IPR035965">
    <property type="entry name" value="PAS-like_dom_sf"/>
</dbReference>
<comment type="caution">
    <text evidence="17">The sequence shown here is derived from an EMBL/GenBank/DDBJ whole genome shotgun (WGS) entry which is preliminary data.</text>
</comment>
<dbReference type="PROSITE" id="PS50885">
    <property type="entry name" value="HAMP"/>
    <property type="match status" value="1"/>
</dbReference>
<dbReference type="CDD" id="cd06225">
    <property type="entry name" value="HAMP"/>
    <property type="match status" value="1"/>
</dbReference>
<evidence type="ECO:0000256" key="11">
    <source>
        <dbReference type="ARBA" id="ARBA00023012"/>
    </source>
</evidence>
<dbReference type="InterPro" id="IPR005467">
    <property type="entry name" value="His_kinase_dom"/>
</dbReference>
<dbReference type="SUPFAM" id="SSF55785">
    <property type="entry name" value="PYP-like sensor domain (PAS domain)"/>
    <property type="match status" value="1"/>
</dbReference>
<dbReference type="InterPro" id="IPR003660">
    <property type="entry name" value="HAMP_dom"/>
</dbReference>
<dbReference type="SMART" id="SM00387">
    <property type="entry name" value="HATPase_c"/>
    <property type="match status" value="1"/>
</dbReference>
<dbReference type="PANTHER" id="PTHR42878">
    <property type="entry name" value="TWO-COMPONENT HISTIDINE KINASE"/>
    <property type="match status" value="1"/>
</dbReference>
<keyword evidence="5" id="KW-0808">Transferase</keyword>
<keyword evidence="10 13" id="KW-1133">Transmembrane helix</keyword>
<dbReference type="SMART" id="SM00388">
    <property type="entry name" value="HisKA"/>
    <property type="match status" value="1"/>
</dbReference>
<dbReference type="Gene3D" id="6.10.340.10">
    <property type="match status" value="1"/>
</dbReference>
<dbReference type="Gene3D" id="3.30.565.10">
    <property type="entry name" value="Histidine kinase-like ATPase, C-terminal domain"/>
    <property type="match status" value="1"/>
</dbReference>
<organism evidence="17 18">
    <name type="scientific">Hymenobacter ginsengisoli</name>
    <dbReference type="NCBI Taxonomy" id="1051626"/>
    <lineage>
        <taxon>Bacteria</taxon>
        <taxon>Pseudomonadati</taxon>
        <taxon>Bacteroidota</taxon>
        <taxon>Cytophagia</taxon>
        <taxon>Cytophagales</taxon>
        <taxon>Hymenobacteraceae</taxon>
        <taxon>Hymenobacter</taxon>
    </lineage>
</organism>
<keyword evidence="18" id="KW-1185">Reference proteome</keyword>
<evidence type="ECO:0000256" key="10">
    <source>
        <dbReference type="ARBA" id="ARBA00022989"/>
    </source>
</evidence>
<dbReference type="InterPro" id="IPR000014">
    <property type="entry name" value="PAS"/>
</dbReference>
<dbReference type="SUPFAM" id="SSF55874">
    <property type="entry name" value="ATPase domain of HSP90 chaperone/DNA topoisomerase II/histidine kinase"/>
    <property type="match status" value="1"/>
</dbReference>
<comment type="catalytic activity">
    <reaction evidence="1">
        <text>ATP + protein L-histidine = ADP + protein N-phospho-L-histidine.</text>
        <dbReference type="EC" id="2.7.13.3"/>
    </reaction>
</comment>
<dbReference type="SUPFAM" id="SSF47384">
    <property type="entry name" value="Homodimeric domain of signal transducing histidine kinase"/>
    <property type="match status" value="1"/>
</dbReference>
<dbReference type="InterPro" id="IPR003594">
    <property type="entry name" value="HATPase_dom"/>
</dbReference>
<feature type="domain" description="HAMP" evidence="16">
    <location>
        <begin position="168"/>
        <end position="220"/>
    </location>
</feature>
<dbReference type="CDD" id="cd00082">
    <property type="entry name" value="HisKA"/>
    <property type="match status" value="1"/>
</dbReference>
<dbReference type="InterPro" id="IPR004358">
    <property type="entry name" value="Sig_transdc_His_kin-like_C"/>
</dbReference>
<sequence length="588" mass="62692">MRLHTKITLGFLAMLGLLLGIGFYAYATLGRLDRANRAVLQENFYSVQLGQGMLQALDGLAANPADAPALGRLRTLLAREASNVTEPGERVLVDSLTLVLASYPGAAPATTQAQLRRLTHRMVALNVAALTRKNGQAMHAAAQAKSYLLLFSVLSALVGLMLVGSVPQAAVGGLRKLAASLDHATRTNFAATVPIESTDEVGSVTAAFNRLLVHVQDIRSHSLADVVTERNRTSGLVHTLDEPVFLLDPSRRIIVANPAACTLLGLSESKILSRPATELAQKNPVFAQLLAPALLPVGQRPAGPQPLAVVGADEVTAHYQLSVHEAVAFNEARDQMEAVGTVLALRNVSAFRQLDQTKSDFLATVSHELKTPLSSINFNLKLLHNPLVGDLNAEQQEIVATIKEETQRLLRLVGELLTVARLDVGQGIALAPRPLAVADLVAAAATPLQLQLRARHLTLDTQLPADLPAIRADHEKTAWVLLNLLVNAVRYSPEQGHIELSAAPTPDQRAVRVQVQDHGPGIAPEYQQRIFERFAQGPAPSPDSLADAPGTGLGLSISREFITSQGGELGVESTVGAGSTFYFTLPVA</sequence>
<evidence type="ECO:0000256" key="9">
    <source>
        <dbReference type="ARBA" id="ARBA00022840"/>
    </source>
</evidence>
<dbReference type="CDD" id="cd00075">
    <property type="entry name" value="HATPase"/>
    <property type="match status" value="1"/>
</dbReference>
<reference evidence="18" key="1">
    <citation type="journal article" date="2019" name="Int. J. Syst. Evol. Microbiol.">
        <title>The Global Catalogue of Microorganisms (GCM) 10K type strain sequencing project: providing services to taxonomists for standard genome sequencing and annotation.</title>
        <authorList>
            <consortium name="The Broad Institute Genomics Platform"/>
            <consortium name="The Broad Institute Genome Sequencing Center for Infectious Disease"/>
            <person name="Wu L."/>
            <person name="Ma J."/>
        </authorList>
    </citation>
    <scope>NUCLEOTIDE SEQUENCE [LARGE SCALE GENOMIC DNA]</scope>
    <source>
        <strain evidence="18">JCM 17841</strain>
    </source>
</reference>
<dbReference type="PANTHER" id="PTHR42878:SF7">
    <property type="entry name" value="SENSOR HISTIDINE KINASE GLRK"/>
    <property type="match status" value="1"/>
</dbReference>
<keyword evidence="9 17" id="KW-0067">ATP-binding</keyword>
<evidence type="ECO:0000256" key="2">
    <source>
        <dbReference type="ARBA" id="ARBA00004141"/>
    </source>
</evidence>
<protein>
    <recommendedName>
        <fullName evidence="3">histidine kinase</fullName>
        <ecNumber evidence="3">2.7.13.3</ecNumber>
    </recommendedName>
</protein>
<accession>A0ABP8Q8P1</accession>
<dbReference type="Pfam" id="PF00989">
    <property type="entry name" value="PAS"/>
    <property type="match status" value="1"/>
</dbReference>
<proteinExistence type="predicted"/>
<evidence type="ECO:0000256" key="7">
    <source>
        <dbReference type="ARBA" id="ARBA00022741"/>
    </source>
</evidence>
<evidence type="ECO:0000256" key="12">
    <source>
        <dbReference type="ARBA" id="ARBA00023136"/>
    </source>
</evidence>
<dbReference type="Proteomes" id="UP001501243">
    <property type="component" value="Unassembled WGS sequence"/>
</dbReference>
<comment type="subcellular location">
    <subcellularLocation>
        <location evidence="2">Membrane</location>
        <topology evidence="2">Multi-pass membrane protein</topology>
    </subcellularLocation>
</comment>
<evidence type="ECO:0000256" key="3">
    <source>
        <dbReference type="ARBA" id="ARBA00012438"/>
    </source>
</evidence>
<feature type="domain" description="PAS" evidence="15">
    <location>
        <begin position="229"/>
        <end position="274"/>
    </location>
</feature>
<keyword evidence="4" id="KW-0597">Phosphoprotein</keyword>
<dbReference type="InterPro" id="IPR013767">
    <property type="entry name" value="PAS_fold"/>
</dbReference>
<keyword evidence="12 13" id="KW-0472">Membrane</keyword>
<evidence type="ECO:0000256" key="5">
    <source>
        <dbReference type="ARBA" id="ARBA00022679"/>
    </source>
</evidence>
<keyword evidence="6 13" id="KW-0812">Transmembrane</keyword>
<name>A0ABP8Q8P1_9BACT</name>
<evidence type="ECO:0000313" key="18">
    <source>
        <dbReference type="Proteomes" id="UP001501243"/>
    </source>
</evidence>
<dbReference type="InterPro" id="IPR036097">
    <property type="entry name" value="HisK_dim/P_sf"/>
</dbReference>
<dbReference type="Pfam" id="PF00512">
    <property type="entry name" value="HisKA"/>
    <property type="match status" value="1"/>
</dbReference>
<evidence type="ECO:0000256" key="1">
    <source>
        <dbReference type="ARBA" id="ARBA00000085"/>
    </source>
</evidence>
<evidence type="ECO:0000313" key="17">
    <source>
        <dbReference type="EMBL" id="GAA4499280.1"/>
    </source>
</evidence>
<dbReference type="SMART" id="SM00304">
    <property type="entry name" value="HAMP"/>
    <property type="match status" value="1"/>
</dbReference>
<dbReference type="SMART" id="SM00091">
    <property type="entry name" value="PAS"/>
    <property type="match status" value="1"/>
</dbReference>
<evidence type="ECO:0000256" key="6">
    <source>
        <dbReference type="ARBA" id="ARBA00022692"/>
    </source>
</evidence>
<evidence type="ECO:0000259" key="15">
    <source>
        <dbReference type="PROSITE" id="PS50112"/>
    </source>
</evidence>
<evidence type="ECO:0000259" key="16">
    <source>
        <dbReference type="PROSITE" id="PS50885"/>
    </source>
</evidence>
<keyword evidence="7" id="KW-0547">Nucleotide-binding</keyword>
<gene>
    <name evidence="17" type="ORF">GCM10023172_17750</name>
</gene>
<evidence type="ECO:0000256" key="13">
    <source>
        <dbReference type="SAM" id="Phobius"/>
    </source>
</evidence>
<dbReference type="RefSeq" id="WP_208130556.1">
    <property type="nucleotide sequence ID" value="NZ_BAABGQ010000005.1"/>
</dbReference>